<dbReference type="EMBL" id="MH588547">
    <property type="protein sequence ID" value="AXQ69805.1"/>
    <property type="molecule type" value="Genomic_DNA"/>
</dbReference>
<proteinExistence type="predicted"/>
<gene>
    <name evidence="1" type="ORF">CcrSC_gp223c</name>
</gene>
<protein>
    <submittedName>
        <fullName evidence="1">Uncharacterized protein</fullName>
    </submittedName>
</protein>
<accession>A0A385EFK4</accession>
<keyword evidence="2" id="KW-1185">Reference proteome</keyword>
<organism evidence="1 2">
    <name type="scientific">Caulobacter phage CcrSC</name>
    <dbReference type="NCBI Taxonomy" id="2283272"/>
    <lineage>
        <taxon>Viruses</taxon>
        <taxon>Duplodnaviria</taxon>
        <taxon>Heunggongvirae</taxon>
        <taxon>Uroviricota</taxon>
        <taxon>Caudoviricetes</taxon>
        <taxon>Jeanschmidtviridae</taxon>
        <taxon>Bertelyvirus</taxon>
        <taxon>Bertelyvirus SC</taxon>
    </lineage>
</organism>
<name>A0A385EFK4_9CAUD</name>
<reference evidence="1" key="1">
    <citation type="submission" date="2018-07" db="EMBL/GenBank/DDBJ databases">
        <authorList>
            <person name="Wilson K.M."/>
            <person name="Ely B."/>
        </authorList>
    </citation>
    <scope>NUCLEOTIDE SEQUENCE</scope>
</reference>
<evidence type="ECO:0000313" key="1">
    <source>
        <dbReference type="EMBL" id="AXQ69805.1"/>
    </source>
</evidence>
<reference evidence="1" key="2">
    <citation type="submission" date="2021-07" db="EMBL/GenBank/DDBJ databases">
        <title>Giant CbK-like Caulobacter bacteriophages have genetically divergent genomes.</title>
        <authorList>
            <person name="Wilson K."/>
            <person name="Ely B."/>
        </authorList>
    </citation>
    <scope>NUCLEOTIDE SEQUENCE</scope>
</reference>
<evidence type="ECO:0000313" key="2">
    <source>
        <dbReference type="Proteomes" id="UP000259683"/>
    </source>
</evidence>
<sequence length="67" mass="7281">MARRTKPLPFFQDCFDEGKACYESGVTSVDAASAARPYRLFGAVVEHAMAVSWGKGWNAAQEAARKA</sequence>
<dbReference type="Proteomes" id="UP000259683">
    <property type="component" value="Segment"/>
</dbReference>